<dbReference type="GO" id="GO:0003690">
    <property type="term" value="F:double-stranded DNA binding"/>
    <property type="evidence" value="ECO:0007669"/>
    <property type="project" value="TreeGrafter"/>
</dbReference>
<organism evidence="5 6">
    <name type="scientific">Pleurostoma richardsiae</name>
    <dbReference type="NCBI Taxonomy" id="41990"/>
    <lineage>
        <taxon>Eukaryota</taxon>
        <taxon>Fungi</taxon>
        <taxon>Dikarya</taxon>
        <taxon>Ascomycota</taxon>
        <taxon>Pezizomycotina</taxon>
        <taxon>Sordariomycetes</taxon>
        <taxon>Sordariomycetidae</taxon>
        <taxon>Calosphaeriales</taxon>
        <taxon>Pleurostomataceae</taxon>
        <taxon>Pleurostoma</taxon>
    </lineage>
</organism>
<feature type="binding site" evidence="2">
    <location>
        <position position="249"/>
    </location>
    <ligand>
        <name>substrate</name>
    </ligand>
</feature>
<dbReference type="CDD" id="cd09122">
    <property type="entry name" value="PLDc_Tdp1_1"/>
    <property type="match status" value="1"/>
</dbReference>
<feature type="compositionally biased region" description="Polar residues" evidence="4">
    <location>
        <begin position="28"/>
        <end position="37"/>
    </location>
</feature>
<evidence type="ECO:0000313" key="5">
    <source>
        <dbReference type="EMBL" id="KAJ9150887.1"/>
    </source>
</evidence>
<evidence type="ECO:0000256" key="3">
    <source>
        <dbReference type="PIRSR" id="PIRSR610347-3"/>
    </source>
</evidence>
<accession>A0AA38VTJ3</accession>
<dbReference type="GO" id="GO:0006281">
    <property type="term" value="P:DNA repair"/>
    <property type="evidence" value="ECO:0007669"/>
    <property type="project" value="InterPro"/>
</dbReference>
<feature type="compositionally biased region" description="Polar residues" evidence="4">
    <location>
        <begin position="100"/>
        <end position="123"/>
    </location>
</feature>
<feature type="active site" description="Nucleophile" evidence="1">
    <location>
        <position position="247"/>
    </location>
</feature>
<dbReference type="GO" id="GO:0005634">
    <property type="term" value="C:nucleus"/>
    <property type="evidence" value="ECO:0007669"/>
    <property type="project" value="InterPro"/>
</dbReference>
<evidence type="ECO:0000256" key="2">
    <source>
        <dbReference type="PIRSR" id="PIRSR610347-2"/>
    </source>
</evidence>
<feature type="region of interest" description="Disordered" evidence="4">
    <location>
        <begin position="28"/>
        <end position="150"/>
    </location>
</feature>
<evidence type="ECO:0000256" key="4">
    <source>
        <dbReference type="SAM" id="MobiDB-lite"/>
    </source>
</evidence>
<reference evidence="5" key="1">
    <citation type="submission" date="2022-07" db="EMBL/GenBank/DDBJ databases">
        <title>Fungi with potential for degradation of polypropylene.</title>
        <authorList>
            <person name="Gostincar C."/>
        </authorList>
    </citation>
    <scope>NUCLEOTIDE SEQUENCE</scope>
    <source>
        <strain evidence="5">EXF-13308</strain>
    </source>
</reference>
<dbReference type="PANTHER" id="PTHR12415:SF4">
    <property type="entry name" value="TYROSYL-DNA PHOSPHODIESTERASE DOMAIN-CONTAINING PROTEIN"/>
    <property type="match status" value="1"/>
</dbReference>
<dbReference type="InterPro" id="IPR010347">
    <property type="entry name" value="Tdp1"/>
</dbReference>
<feature type="active site" description="Proton donor/acceptor" evidence="1">
    <location>
        <position position="486"/>
    </location>
</feature>
<dbReference type="CDD" id="cd09123">
    <property type="entry name" value="PLDc_Tdp1_2"/>
    <property type="match status" value="1"/>
</dbReference>
<dbReference type="SUPFAM" id="SSF56024">
    <property type="entry name" value="Phospholipase D/nuclease"/>
    <property type="match status" value="2"/>
</dbReference>
<dbReference type="PANTHER" id="PTHR12415">
    <property type="entry name" value="TYROSYL-DNA PHOSPHODIESTERASE 1"/>
    <property type="match status" value="1"/>
</dbReference>
<dbReference type="Pfam" id="PF06087">
    <property type="entry name" value="Tyr-DNA_phospho"/>
    <property type="match status" value="1"/>
</dbReference>
<evidence type="ECO:0000256" key="1">
    <source>
        <dbReference type="PIRSR" id="PIRSR610347-1"/>
    </source>
</evidence>
<dbReference type="Gene3D" id="3.30.870.10">
    <property type="entry name" value="Endonuclease Chain A"/>
    <property type="match status" value="2"/>
</dbReference>
<feature type="compositionally biased region" description="Basic and acidic residues" evidence="4">
    <location>
        <begin position="72"/>
        <end position="83"/>
    </location>
</feature>
<evidence type="ECO:0000313" key="6">
    <source>
        <dbReference type="Proteomes" id="UP001174694"/>
    </source>
</evidence>
<keyword evidence="6" id="KW-1185">Reference proteome</keyword>
<dbReference type="GO" id="GO:0017005">
    <property type="term" value="F:3'-tyrosyl-DNA phosphodiesterase activity"/>
    <property type="evidence" value="ECO:0007669"/>
    <property type="project" value="TreeGrafter"/>
</dbReference>
<feature type="site" description="Interaction with DNA" evidence="3">
    <location>
        <position position="514"/>
    </location>
</feature>
<proteinExistence type="predicted"/>
<dbReference type="Proteomes" id="UP001174694">
    <property type="component" value="Unassembled WGS sequence"/>
</dbReference>
<name>A0AA38VTJ3_9PEZI</name>
<dbReference type="AlphaFoldDB" id="A0AA38VTJ3"/>
<comment type="caution">
    <text evidence="5">The sequence shown here is derived from an EMBL/GenBank/DDBJ whole genome shotgun (WGS) entry which is preliminary data.</text>
</comment>
<feature type="binding site" evidence="2">
    <location>
        <position position="488"/>
    </location>
    <ligand>
        <name>substrate</name>
    </ligand>
</feature>
<sequence length="597" mass="66699">MASNRALEINGEEDDNAALERAITLSLEQNLTRNGPSSVPAVEPELDDTDEHNETVHSTKDATRNASSVLGLDRKKMEEERLARRGKRKAAETASAGDEPQSQRPKLNSVSPSDRNICEQSKATRVPQGKQPQESMPVNPRSGEASSPSRLAFPKGVVKKTWALGYPRKDDIKIEEILQKDDLELAILSSFQWDEDWLMSKLNLRQTKVILIAYATDETQQAEMRSNVPRDIIRFCFPSMEGASYMHSKLQLLKYPDHLRIAVPTGNLVPYDWGESGVMENMVFLIDLPRIDDPEERLNNELPLFGKELSHFLSAQGMDHKLVESLRNYDFSETSRYGFVHTIGGSHVSDRQHTGYYGLARAVNALGLATDKPVDVDYVSASVGSITREFVASLYKACQGDLSTTESKKITANPKNKHVVPSTNLSTILKERFRVYFPSVETVTQSRGGKTGAGTICLQARWWSSPTFPREILRDCKNVRPGLLLHSKLIFVRRIPTDANQCVGWAYLGSANLSESAWGRLVKDRATGQPKLNCRNWECGVLVPVSMHSFDQNAIYGSDGKASMSETFHGCIPVPMETPGSQHDFNGPKRPWFYREA</sequence>
<feature type="compositionally biased region" description="Basic and acidic residues" evidence="4">
    <location>
        <begin position="52"/>
        <end position="63"/>
    </location>
</feature>
<dbReference type="GO" id="GO:0003697">
    <property type="term" value="F:single-stranded DNA binding"/>
    <property type="evidence" value="ECO:0007669"/>
    <property type="project" value="TreeGrafter"/>
</dbReference>
<protein>
    <submittedName>
        <fullName evidence="5">Ubiquitin interaction domain-containing protein</fullName>
    </submittedName>
</protein>
<gene>
    <name evidence="5" type="ORF">NKR23_g3573</name>
</gene>
<dbReference type="EMBL" id="JANBVO010000007">
    <property type="protein sequence ID" value="KAJ9150887.1"/>
    <property type="molecule type" value="Genomic_DNA"/>
</dbReference>